<keyword evidence="3 6" id="KW-1133">Transmembrane helix</keyword>
<feature type="transmembrane region" description="Helical" evidence="6">
    <location>
        <begin position="233"/>
        <end position="255"/>
    </location>
</feature>
<reference evidence="8" key="1">
    <citation type="journal article" date="2020" name="Stud. Mycol.">
        <title>101 Dothideomycetes genomes: a test case for predicting lifestyles and emergence of pathogens.</title>
        <authorList>
            <person name="Haridas S."/>
            <person name="Albert R."/>
            <person name="Binder M."/>
            <person name="Bloem J."/>
            <person name="Labutti K."/>
            <person name="Salamov A."/>
            <person name="Andreopoulos B."/>
            <person name="Baker S."/>
            <person name="Barry K."/>
            <person name="Bills G."/>
            <person name="Bluhm B."/>
            <person name="Cannon C."/>
            <person name="Castanera R."/>
            <person name="Culley D."/>
            <person name="Daum C."/>
            <person name="Ezra D."/>
            <person name="Gonzalez J."/>
            <person name="Henrissat B."/>
            <person name="Kuo A."/>
            <person name="Liang C."/>
            <person name="Lipzen A."/>
            <person name="Lutzoni F."/>
            <person name="Magnuson J."/>
            <person name="Mondo S."/>
            <person name="Nolan M."/>
            <person name="Ohm R."/>
            <person name="Pangilinan J."/>
            <person name="Park H.-J."/>
            <person name="Ramirez L."/>
            <person name="Alfaro M."/>
            <person name="Sun H."/>
            <person name="Tritt A."/>
            <person name="Yoshinaga Y."/>
            <person name="Zwiers L.-H."/>
            <person name="Turgeon B."/>
            <person name="Goodwin S."/>
            <person name="Spatafora J."/>
            <person name="Crous P."/>
            <person name="Grigoriev I."/>
        </authorList>
    </citation>
    <scope>NUCLEOTIDE SEQUENCE</scope>
    <source>
        <strain evidence="8">CBS 133067</strain>
    </source>
</reference>
<dbReference type="PANTHER" id="PTHR15549:SF26">
    <property type="entry name" value="AXIAL BUDDING PATTERN PROTEIN 2-RELATED"/>
    <property type="match status" value="1"/>
</dbReference>
<dbReference type="Proteomes" id="UP000799772">
    <property type="component" value="Unassembled WGS sequence"/>
</dbReference>
<evidence type="ECO:0000256" key="2">
    <source>
        <dbReference type="ARBA" id="ARBA00022692"/>
    </source>
</evidence>
<feature type="chain" id="PRO_5040266472" evidence="7">
    <location>
        <begin position="28"/>
        <end position="428"/>
    </location>
</feature>
<accession>A0A9P4IS72</accession>
<keyword evidence="7" id="KW-0732">Signal</keyword>
<dbReference type="EMBL" id="ML978121">
    <property type="protein sequence ID" value="KAF2104408.1"/>
    <property type="molecule type" value="Genomic_DNA"/>
</dbReference>
<organism evidence="8 9">
    <name type="scientific">Rhizodiscina lignyota</name>
    <dbReference type="NCBI Taxonomy" id="1504668"/>
    <lineage>
        <taxon>Eukaryota</taxon>
        <taxon>Fungi</taxon>
        <taxon>Dikarya</taxon>
        <taxon>Ascomycota</taxon>
        <taxon>Pezizomycotina</taxon>
        <taxon>Dothideomycetes</taxon>
        <taxon>Pleosporomycetidae</taxon>
        <taxon>Aulographales</taxon>
        <taxon>Rhizodiscinaceae</taxon>
        <taxon>Rhizodiscina</taxon>
    </lineage>
</organism>
<comment type="subcellular location">
    <subcellularLocation>
        <location evidence="1">Membrane</location>
        <topology evidence="1">Single-pass membrane protein</topology>
    </subcellularLocation>
</comment>
<keyword evidence="9" id="KW-1185">Reference proteome</keyword>
<name>A0A9P4IS72_9PEZI</name>
<dbReference type="OrthoDB" id="3932162at2759"/>
<dbReference type="InterPro" id="IPR051694">
    <property type="entry name" value="Immunoregulatory_rcpt-like"/>
</dbReference>
<evidence type="ECO:0000256" key="1">
    <source>
        <dbReference type="ARBA" id="ARBA00004167"/>
    </source>
</evidence>
<evidence type="ECO:0000313" key="9">
    <source>
        <dbReference type="Proteomes" id="UP000799772"/>
    </source>
</evidence>
<evidence type="ECO:0000313" key="8">
    <source>
        <dbReference type="EMBL" id="KAF2104408.1"/>
    </source>
</evidence>
<evidence type="ECO:0000256" key="6">
    <source>
        <dbReference type="SAM" id="Phobius"/>
    </source>
</evidence>
<sequence length="428" mass="43796">MKLHKMAPVIPMLLTLLYALFITQISGHAITPAPSLPSQLAERVNLQPHNGTKLAGGGMFANQPSLHTNCDGVGILTCPTGTCYTGLDGYIGCCSVSSCAPRTTCIEYNPNSKADCDMNTGGCVVCSSAAPKCVLLTNDYYDQYAMYCSTTGLTVTTSYANLITTGSTASGAPSTTTVSSNTSSASSSFSSSITSSPASKTSDPSSSTSSLASTSVRIFDGDSGAGTYLSPGAIAGIVIGSIAAIGLFGLIYWIMIAIADRMGRHINEITGPSTSNRPAGAARLGIQEAEGSTPASAPQPSQSTAIELESLPLSRNPRSEPPPDVPSATDRSSYPGQPRYAPAPANQAVEQPTTSVKSPAISSLAGSTPRSAGFPASLAEAGEPERRLSRSLSTMSGRGGGPTYHSAEHALAGGRLFDDVSDEGGERS</sequence>
<keyword evidence="4 6" id="KW-0472">Membrane</keyword>
<evidence type="ECO:0000256" key="3">
    <source>
        <dbReference type="ARBA" id="ARBA00022989"/>
    </source>
</evidence>
<comment type="caution">
    <text evidence="8">The sequence shown here is derived from an EMBL/GenBank/DDBJ whole genome shotgun (WGS) entry which is preliminary data.</text>
</comment>
<feature type="compositionally biased region" description="Acidic residues" evidence="5">
    <location>
        <begin position="419"/>
        <end position="428"/>
    </location>
</feature>
<feature type="region of interest" description="Disordered" evidence="5">
    <location>
        <begin position="169"/>
        <end position="210"/>
    </location>
</feature>
<evidence type="ECO:0000256" key="5">
    <source>
        <dbReference type="SAM" id="MobiDB-lite"/>
    </source>
</evidence>
<gene>
    <name evidence="8" type="ORF">NA57DRAFT_51235</name>
</gene>
<evidence type="ECO:0000256" key="7">
    <source>
        <dbReference type="SAM" id="SignalP"/>
    </source>
</evidence>
<proteinExistence type="predicted"/>
<dbReference type="AlphaFoldDB" id="A0A9P4IS72"/>
<feature type="region of interest" description="Disordered" evidence="5">
    <location>
        <begin position="310"/>
        <end position="428"/>
    </location>
</feature>
<feature type="compositionally biased region" description="Polar residues" evidence="5">
    <location>
        <begin position="348"/>
        <end position="370"/>
    </location>
</feature>
<protein>
    <submittedName>
        <fullName evidence="8">Uncharacterized protein</fullName>
    </submittedName>
</protein>
<keyword evidence="2 6" id="KW-0812">Transmembrane</keyword>
<feature type="signal peptide" evidence="7">
    <location>
        <begin position="1"/>
        <end position="27"/>
    </location>
</feature>
<dbReference type="GO" id="GO:0016020">
    <property type="term" value="C:membrane"/>
    <property type="evidence" value="ECO:0007669"/>
    <property type="project" value="UniProtKB-SubCell"/>
</dbReference>
<evidence type="ECO:0000256" key="4">
    <source>
        <dbReference type="ARBA" id="ARBA00023136"/>
    </source>
</evidence>
<dbReference type="GO" id="GO:0071944">
    <property type="term" value="C:cell periphery"/>
    <property type="evidence" value="ECO:0007669"/>
    <property type="project" value="UniProtKB-ARBA"/>
</dbReference>
<dbReference type="PANTHER" id="PTHR15549">
    <property type="entry name" value="PAIRED IMMUNOGLOBULIN-LIKE TYPE 2 RECEPTOR"/>
    <property type="match status" value="1"/>
</dbReference>